<name>A0A7J9I0F2_9ROSI</name>
<proteinExistence type="predicted"/>
<dbReference type="OrthoDB" id="10271291at2759"/>
<reference evidence="1 2" key="1">
    <citation type="journal article" date="2019" name="Genome Biol. Evol.">
        <title>Insights into the evolution of the New World diploid cottons (Gossypium, subgenus Houzingenia) based on genome sequencing.</title>
        <authorList>
            <person name="Grover C.E."/>
            <person name="Arick M.A. 2nd"/>
            <person name="Thrash A."/>
            <person name="Conover J.L."/>
            <person name="Sanders W.S."/>
            <person name="Peterson D.G."/>
            <person name="Frelichowski J.E."/>
            <person name="Scheffler J.A."/>
            <person name="Scheffler B.E."/>
            <person name="Wendel J.F."/>
        </authorList>
    </citation>
    <scope>NUCLEOTIDE SEQUENCE [LARGE SCALE GENOMIC DNA]</scope>
    <source>
        <strain evidence="1">0</strain>
        <tissue evidence="1">Leaf</tissue>
    </source>
</reference>
<accession>A0A7J9I0F2</accession>
<protein>
    <submittedName>
        <fullName evidence="1">Uncharacterized protein</fullName>
    </submittedName>
</protein>
<feature type="non-terminal residue" evidence="1">
    <location>
        <position position="1"/>
    </location>
</feature>
<sequence>KSGIDTNCWWKTPIDQLNSRELHELYSRFSELLNLFHVVRYKKIATSSSMHASTNLAEDVLTIGRDPNNFEQLKLWSMPRIYEPTSRQRRVDVVTRRPQRLDEKIGHVPMTRRTTSQEGACDVAMCSPIQPGFLLLVKSYYCFPN</sequence>
<evidence type="ECO:0000313" key="2">
    <source>
        <dbReference type="Proteomes" id="UP000593560"/>
    </source>
</evidence>
<evidence type="ECO:0000313" key="1">
    <source>
        <dbReference type="EMBL" id="MBA0815084.1"/>
    </source>
</evidence>
<dbReference type="EMBL" id="JABFAD010000012">
    <property type="protein sequence ID" value="MBA0815084.1"/>
    <property type="molecule type" value="Genomic_DNA"/>
</dbReference>
<comment type="caution">
    <text evidence="1">The sequence shown here is derived from an EMBL/GenBank/DDBJ whole genome shotgun (WGS) entry which is preliminary data.</text>
</comment>
<organism evidence="1 2">
    <name type="scientific">Gossypium harknessii</name>
    <dbReference type="NCBI Taxonomy" id="34285"/>
    <lineage>
        <taxon>Eukaryota</taxon>
        <taxon>Viridiplantae</taxon>
        <taxon>Streptophyta</taxon>
        <taxon>Embryophyta</taxon>
        <taxon>Tracheophyta</taxon>
        <taxon>Spermatophyta</taxon>
        <taxon>Magnoliopsida</taxon>
        <taxon>eudicotyledons</taxon>
        <taxon>Gunneridae</taxon>
        <taxon>Pentapetalae</taxon>
        <taxon>rosids</taxon>
        <taxon>malvids</taxon>
        <taxon>Malvales</taxon>
        <taxon>Malvaceae</taxon>
        <taxon>Malvoideae</taxon>
        <taxon>Gossypium</taxon>
    </lineage>
</organism>
<dbReference type="Proteomes" id="UP000593560">
    <property type="component" value="Unassembled WGS sequence"/>
</dbReference>
<keyword evidence="2" id="KW-1185">Reference proteome</keyword>
<dbReference type="AlphaFoldDB" id="A0A7J9I0F2"/>
<gene>
    <name evidence="1" type="ORF">Gohar_020858</name>
</gene>